<dbReference type="PROSITE" id="PS01007">
    <property type="entry name" value="TRANSPOSASE_MUTATOR"/>
    <property type="match status" value="1"/>
</dbReference>
<comment type="caution">
    <text evidence="4">The sequence shown here is derived from an EMBL/GenBank/DDBJ whole genome shotgun (WGS) entry which is preliminary data.</text>
</comment>
<evidence type="ECO:0000313" key="5">
    <source>
        <dbReference type="Proteomes" id="UP000626109"/>
    </source>
</evidence>
<evidence type="ECO:0000313" key="4">
    <source>
        <dbReference type="EMBL" id="CAE8722128.1"/>
    </source>
</evidence>
<evidence type="ECO:0000256" key="2">
    <source>
        <dbReference type="ARBA" id="ARBA00023125"/>
    </source>
</evidence>
<accession>A0A813LC05</accession>
<dbReference type="InterPro" id="IPR001207">
    <property type="entry name" value="Transposase_mutator"/>
</dbReference>
<protein>
    <recommendedName>
        <fullName evidence="6">MULE transposase domain-containing protein</fullName>
    </recommendedName>
</protein>
<gene>
    <name evidence="4" type="ORF">PGLA2088_LOCUS42346</name>
</gene>
<dbReference type="GO" id="GO:0006313">
    <property type="term" value="P:DNA transposition"/>
    <property type="evidence" value="ECO:0007669"/>
    <property type="project" value="InterPro"/>
</dbReference>
<evidence type="ECO:0000256" key="1">
    <source>
        <dbReference type="ARBA" id="ARBA00022578"/>
    </source>
</evidence>
<keyword evidence="3" id="KW-0233">DNA recombination</keyword>
<keyword evidence="1" id="KW-0815">Transposition</keyword>
<dbReference type="Proteomes" id="UP000626109">
    <property type="component" value="Unassembled WGS sequence"/>
</dbReference>
<organism evidence="4 5">
    <name type="scientific">Polarella glacialis</name>
    <name type="common">Dinoflagellate</name>
    <dbReference type="NCBI Taxonomy" id="89957"/>
    <lineage>
        <taxon>Eukaryota</taxon>
        <taxon>Sar</taxon>
        <taxon>Alveolata</taxon>
        <taxon>Dinophyceae</taxon>
        <taxon>Suessiales</taxon>
        <taxon>Suessiaceae</taxon>
        <taxon>Polarella</taxon>
    </lineage>
</organism>
<dbReference type="GO" id="GO:0004803">
    <property type="term" value="F:transposase activity"/>
    <property type="evidence" value="ECO:0007669"/>
    <property type="project" value="InterPro"/>
</dbReference>
<evidence type="ECO:0008006" key="6">
    <source>
        <dbReference type="Google" id="ProtNLM"/>
    </source>
</evidence>
<reference evidence="4" key="1">
    <citation type="submission" date="2021-02" db="EMBL/GenBank/DDBJ databases">
        <authorList>
            <person name="Dougan E. K."/>
            <person name="Rhodes N."/>
            <person name="Thang M."/>
            <person name="Chan C."/>
        </authorList>
    </citation>
    <scope>NUCLEOTIDE SEQUENCE</scope>
</reference>
<dbReference type="GO" id="GO:0003677">
    <property type="term" value="F:DNA binding"/>
    <property type="evidence" value="ECO:0007669"/>
    <property type="project" value="UniProtKB-KW"/>
</dbReference>
<keyword evidence="2" id="KW-0238">DNA-binding</keyword>
<name>A0A813LC05_POLGL</name>
<proteinExistence type="predicted"/>
<feature type="non-terminal residue" evidence="4">
    <location>
        <position position="1"/>
    </location>
</feature>
<evidence type="ECO:0000256" key="3">
    <source>
        <dbReference type="ARBA" id="ARBA00023172"/>
    </source>
</evidence>
<dbReference type="EMBL" id="CAJNNW010034250">
    <property type="protein sequence ID" value="CAE8722128.1"/>
    <property type="molecule type" value="Genomic_DNA"/>
</dbReference>
<sequence>SSNKNKESGPVGISKAEMEDLLQTLCHAGSAQDPCALWTLEAHTQVTGDIHLPLLSDFLLAQVVAFAARTSQLKLVSNATHNVGQQNMKLMSVSAVGLRWSKGDWRMTTIPAVFCLSKEESAESVTAMLEALKEALLDRFGFDLAEQVSDHYLDGGSGLAAGFAATLPASAERRCLQHIKKQLAKKTKLWKNGNKHKQLQLWVEVSAFLPSNVIFHKFWSYAFDSLIKLEEEAMVTYLKGHVLKISDGGFWCASWQSGITQIEPGFSTYVSNSLESFWGKLQKIHGGLVSEDVTAAIKLPNNDINAWKFDDAFKNVFDKPSGAKRWHPNLLRGKGVQGVRGGLYAKPIWSLTTEKIRTLHDGGEPVVVQRKTPSGRAA</sequence>
<dbReference type="AlphaFoldDB" id="A0A813LC05"/>